<dbReference type="Pfam" id="PF01965">
    <property type="entry name" value="DJ-1_PfpI"/>
    <property type="match status" value="1"/>
</dbReference>
<dbReference type="GO" id="GO:0043565">
    <property type="term" value="F:sequence-specific DNA binding"/>
    <property type="evidence" value="ECO:0007669"/>
    <property type="project" value="InterPro"/>
</dbReference>
<dbReference type="Pfam" id="PF12833">
    <property type="entry name" value="HTH_18"/>
    <property type="match status" value="1"/>
</dbReference>
<evidence type="ECO:0000313" key="5">
    <source>
        <dbReference type="EMBL" id="PWN69348.1"/>
    </source>
</evidence>
<evidence type="ECO:0000256" key="2">
    <source>
        <dbReference type="ARBA" id="ARBA00023125"/>
    </source>
</evidence>
<keyword evidence="6" id="KW-1185">Reference proteome</keyword>
<evidence type="ECO:0000313" key="6">
    <source>
        <dbReference type="Proteomes" id="UP000236594"/>
    </source>
</evidence>
<dbReference type="PANTHER" id="PTHR43280:SF2">
    <property type="entry name" value="HTH-TYPE TRANSCRIPTIONAL REGULATOR EXSA"/>
    <property type="match status" value="1"/>
</dbReference>
<organism evidence="5 6">
    <name type="scientific">Chryseobacterium phosphatilyticum</name>
    <dbReference type="NCBI Taxonomy" id="475075"/>
    <lineage>
        <taxon>Bacteria</taxon>
        <taxon>Pseudomonadati</taxon>
        <taxon>Bacteroidota</taxon>
        <taxon>Flavobacteriia</taxon>
        <taxon>Flavobacteriales</taxon>
        <taxon>Weeksellaceae</taxon>
        <taxon>Chryseobacterium group</taxon>
        <taxon>Chryseobacterium</taxon>
    </lineage>
</organism>
<comment type="caution">
    <text evidence="5">The sequence shown here is derived from an EMBL/GenBank/DDBJ whole genome shotgun (WGS) entry which is preliminary data.</text>
</comment>
<evidence type="ECO:0000259" key="4">
    <source>
        <dbReference type="PROSITE" id="PS01124"/>
    </source>
</evidence>
<dbReference type="SUPFAM" id="SSF52317">
    <property type="entry name" value="Class I glutamine amidotransferase-like"/>
    <property type="match status" value="1"/>
</dbReference>
<dbReference type="InterPro" id="IPR009057">
    <property type="entry name" value="Homeodomain-like_sf"/>
</dbReference>
<dbReference type="Proteomes" id="UP000236594">
    <property type="component" value="Unassembled WGS sequence"/>
</dbReference>
<keyword evidence="2" id="KW-0238">DNA-binding</keyword>
<dbReference type="InterPro" id="IPR002818">
    <property type="entry name" value="DJ-1/PfpI"/>
</dbReference>
<dbReference type="PROSITE" id="PS01124">
    <property type="entry name" value="HTH_ARAC_FAMILY_2"/>
    <property type="match status" value="1"/>
</dbReference>
<feature type="domain" description="HTH araC/xylS-type" evidence="4">
    <location>
        <begin position="223"/>
        <end position="321"/>
    </location>
</feature>
<dbReference type="SUPFAM" id="SSF46689">
    <property type="entry name" value="Homeodomain-like"/>
    <property type="match status" value="2"/>
</dbReference>
<reference evidence="5 6" key="1">
    <citation type="submission" date="2018-04" db="EMBL/GenBank/DDBJ databases">
        <title>Draft Genome Sequence of Phosphate-Solubilizing Chryseobacterium sp. ISE14 that is a Biocontrol and Plant Growth-Promoting Rhizobacterium Isolated from Cucumber.</title>
        <authorList>
            <person name="Jeong J.-J."/>
            <person name="Sang M.K."/>
            <person name="Choi I.-G."/>
            <person name="Kim K.D."/>
        </authorList>
    </citation>
    <scope>NUCLEOTIDE SEQUENCE [LARGE SCALE GENOMIC DNA]</scope>
    <source>
        <strain evidence="5 6">ISE14</strain>
    </source>
</reference>
<dbReference type="SMART" id="SM00342">
    <property type="entry name" value="HTH_ARAC"/>
    <property type="match status" value="1"/>
</dbReference>
<dbReference type="InterPro" id="IPR018060">
    <property type="entry name" value="HTH_AraC"/>
</dbReference>
<dbReference type="OrthoDB" id="9803764at2"/>
<gene>
    <name evidence="5" type="ORF">C1631_014940</name>
</gene>
<dbReference type="Gene3D" id="3.40.50.880">
    <property type="match status" value="1"/>
</dbReference>
<dbReference type="PANTHER" id="PTHR43280">
    <property type="entry name" value="ARAC-FAMILY TRANSCRIPTIONAL REGULATOR"/>
    <property type="match status" value="1"/>
</dbReference>
<dbReference type="RefSeq" id="WP_109713078.1">
    <property type="nucleotide sequence ID" value="NZ_PPED02000003.1"/>
</dbReference>
<name>A0A316XDE1_9FLAO</name>
<sequence>MKHISIILYEGILSTAVSNTTALLMSANETAIKKGMQLPFQIDLIGVQKKSIQSGLPILFQCNRMISDDFNTDVVIIPPMNTESQPVNTLLAQNKELMDWIKKKYDQKTEIISLCTGAYFLAECGLLDGMPATSHWGAINDLQKKYPQIDFKPDHVVTHSKAIITGGGGFSSLNALLYFIEKNSSKEVAVELSKYYALDYGRTSQNIFSIFSGQRLHDDHEIHKAQSYIEEKFKNDISVEQVAGEVNMSKRNFIRRFKNATTLNPIEYIQRIKVEAAKKALETGETNIADVTYSIGYNDLKTFRTLFKRITGLTPVDYRNKYRNNFAE</sequence>
<proteinExistence type="predicted"/>
<dbReference type="PROSITE" id="PS00041">
    <property type="entry name" value="HTH_ARAC_FAMILY_1"/>
    <property type="match status" value="1"/>
</dbReference>
<evidence type="ECO:0000256" key="1">
    <source>
        <dbReference type="ARBA" id="ARBA00023015"/>
    </source>
</evidence>
<dbReference type="EMBL" id="PPED02000003">
    <property type="protein sequence ID" value="PWN69348.1"/>
    <property type="molecule type" value="Genomic_DNA"/>
</dbReference>
<keyword evidence="1" id="KW-0805">Transcription regulation</keyword>
<keyword evidence="3" id="KW-0804">Transcription</keyword>
<protein>
    <submittedName>
        <fullName evidence="5">AraC family transcriptional regulator</fullName>
    </submittedName>
</protein>
<dbReference type="GO" id="GO:0003700">
    <property type="term" value="F:DNA-binding transcription factor activity"/>
    <property type="evidence" value="ECO:0007669"/>
    <property type="project" value="InterPro"/>
</dbReference>
<dbReference type="AlphaFoldDB" id="A0A316XDE1"/>
<evidence type="ECO:0000256" key="3">
    <source>
        <dbReference type="ARBA" id="ARBA00023163"/>
    </source>
</evidence>
<accession>A0A316XDE1</accession>
<dbReference type="InterPro" id="IPR018062">
    <property type="entry name" value="HTH_AraC-typ_CS"/>
</dbReference>
<dbReference type="Gene3D" id="1.10.10.60">
    <property type="entry name" value="Homeodomain-like"/>
    <property type="match status" value="2"/>
</dbReference>
<dbReference type="InterPro" id="IPR029062">
    <property type="entry name" value="Class_I_gatase-like"/>
</dbReference>